<name>A0A6L5X650_9FIRM</name>
<evidence type="ECO:0000256" key="3">
    <source>
        <dbReference type="ARBA" id="ARBA00022840"/>
    </source>
</evidence>
<dbReference type="Gene3D" id="3.40.50.300">
    <property type="entry name" value="P-loop containing nucleotide triphosphate hydrolases"/>
    <property type="match status" value="2"/>
</dbReference>
<keyword evidence="2" id="KW-0547">Nucleotide-binding</keyword>
<dbReference type="RefSeq" id="WP_154526873.1">
    <property type="nucleotide sequence ID" value="NZ_VULZ01000014.1"/>
</dbReference>
<organism evidence="5 6">
    <name type="scientific">Porcincola intestinalis</name>
    <dbReference type="NCBI Taxonomy" id="2606632"/>
    <lineage>
        <taxon>Bacteria</taxon>
        <taxon>Bacillati</taxon>
        <taxon>Bacillota</taxon>
        <taxon>Clostridia</taxon>
        <taxon>Lachnospirales</taxon>
        <taxon>Lachnospiraceae</taxon>
        <taxon>Porcincola</taxon>
    </lineage>
</organism>
<comment type="caution">
    <text evidence="5">The sequence shown here is derived from an EMBL/GenBank/DDBJ whole genome shotgun (WGS) entry which is preliminary data.</text>
</comment>
<dbReference type="InterPro" id="IPR050611">
    <property type="entry name" value="ABCF"/>
</dbReference>
<dbReference type="EMBL" id="VULZ01000014">
    <property type="protein sequence ID" value="MSS15730.1"/>
    <property type="molecule type" value="Genomic_DNA"/>
</dbReference>
<dbReference type="GO" id="GO:0016887">
    <property type="term" value="F:ATP hydrolysis activity"/>
    <property type="evidence" value="ECO:0007669"/>
    <property type="project" value="InterPro"/>
</dbReference>
<evidence type="ECO:0000256" key="1">
    <source>
        <dbReference type="ARBA" id="ARBA00022737"/>
    </source>
</evidence>
<accession>A0A6L5X650</accession>
<dbReference type="CDD" id="cd03221">
    <property type="entry name" value="ABCF_EF-3"/>
    <property type="match status" value="1"/>
</dbReference>
<keyword evidence="1" id="KW-0677">Repeat</keyword>
<evidence type="ECO:0000259" key="4">
    <source>
        <dbReference type="PROSITE" id="PS50893"/>
    </source>
</evidence>
<reference evidence="5 6" key="1">
    <citation type="submission" date="2019-08" db="EMBL/GenBank/DDBJ databases">
        <title>In-depth cultivation of the pig gut microbiome towards novel bacterial diversity and tailored functional studies.</title>
        <authorList>
            <person name="Wylensek D."/>
            <person name="Hitch T.C.A."/>
            <person name="Clavel T."/>
        </authorList>
    </citation>
    <scope>NUCLEOTIDE SEQUENCE [LARGE SCALE GENOMIC DNA]</scope>
    <source>
        <strain evidence="5 6">Oil+RF-744-WCA-WT-11</strain>
    </source>
</reference>
<dbReference type="PANTHER" id="PTHR19211:SF14">
    <property type="entry name" value="ATP-BINDING CASSETTE SUB-FAMILY F MEMBER 1"/>
    <property type="match status" value="1"/>
</dbReference>
<dbReference type="PROSITE" id="PS00211">
    <property type="entry name" value="ABC_TRANSPORTER_1"/>
    <property type="match status" value="2"/>
</dbReference>
<keyword evidence="3 5" id="KW-0067">ATP-binding</keyword>
<dbReference type="SUPFAM" id="SSF52540">
    <property type="entry name" value="P-loop containing nucleoside triphosphate hydrolases"/>
    <property type="match status" value="2"/>
</dbReference>
<proteinExistence type="predicted"/>
<dbReference type="Proteomes" id="UP000481852">
    <property type="component" value="Unassembled WGS sequence"/>
</dbReference>
<dbReference type="Pfam" id="PF00005">
    <property type="entry name" value="ABC_tran"/>
    <property type="match status" value="2"/>
</dbReference>
<evidence type="ECO:0000313" key="6">
    <source>
        <dbReference type="Proteomes" id="UP000481852"/>
    </source>
</evidence>
<dbReference type="InterPro" id="IPR003439">
    <property type="entry name" value="ABC_transporter-like_ATP-bd"/>
</dbReference>
<dbReference type="InterPro" id="IPR027417">
    <property type="entry name" value="P-loop_NTPase"/>
</dbReference>
<dbReference type="GO" id="GO:0005524">
    <property type="term" value="F:ATP binding"/>
    <property type="evidence" value="ECO:0007669"/>
    <property type="project" value="UniProtKB-KW"/>
</dbReference>
<dbReference type="SMART" id="SM00382">
    <property type="entry name" value="AAA"/>
    <property type="match status" value="2"/>
</dbReference>
<dbReference type="InterPro" id="IPR003593">
    <property type="entry name" value="AAA+_ATPase"/>
</dbReference>
<feature type="domain" description="ABC transporter" evidence="4">
    <location>
        <begin position="320"/>
        <end position="518"/>
    </location>
</feature>
<evidence type="ECO:0000313" key="5">
    <source>
        <dbReference type="EMBL" id="MSS15730.1"/>
    </source>
</evidence>
<dbReference type="AlphaFoldDB" id="A0A6L5X650"/>
<dbReference type="PANTHER" id="PTHR19211">
    <property type="entry name" value="ATP-BINDING TRANSPORT PROTEIN-RELATED"/>
    <property type="match status" value="1"/>
</dbReference>
<dbReference type="PROSITE" id="PS50893">
    <property type="entry name" value="ABC_TRANSPORTER_2"/>
    <property type="match status" value="2"/>
</dbReference>
<keyword evidence="6" id="KW-1185">Reference proteome</keyword>
<evidence type="ECO:0000256" key="2">
    <source>
        <dbReference type="ARBA" id="ARBA00022741"/>
    </source>
</evidence>
<sequence>MLQIKSLTITHRKDLRTIIQNFDFVLNRGDKAVLIGEEGNGKSTLLKWIYDPKLVKSYAEADGIRALQGELIGYLPQELADEEKEKTVYDYFSEQLMFQETNLYELEKLAAEIGLPSTFIYTDQKMQSLSGGERVKIQMARLLLVHPDILLLDEPSNDIDLSTLRWLEDTINRFKGSVLFISHDEMLIERTANRVILLEQLRRKSMPRVTVANMPFRTFMEERQRAFDKQKQEACSERREEKKAMERFRRIEQTVESDLRNISRQDPHGGQLLKKKMKAVKSLEKRYDRERGGMTEVPEMESPITIRFEHQRPMPAGKNVLEYNLPELIAPDGRRLAENVCLKVRGPNKVCIIGDNGTGKTTLIRKIAKELLPRQDLNIFYMSQNYEETLPFDRTPTEYLAPSGKKDDVTMVRTYLGSMKYTADEMSHSIRELSGGQKAKLLLLKISLTEANVLILDEPTRNFSPLSGATVRAVLKQFPGTIISISHDRKYISEVCNTVYRLTSKGLEKDEKQAIAWMVR</sequence>
<protein>
    <submittedName>
        <fullName evidence="5">ABC-F family ATP-binding cassette domain-containing protein</fullName>
    </submittedName>
</protein>
<feature type="domain" description="ABC transporter" evidence="4">
    <location>
        <begin position="2"/>
        <end position="225"/>
    </location>
</feature>
<gene>
    <name evidence="5" type="ORF">FYJ35_11935</name>
</gene>
<dbReference type="InterPro" id="IPR017871">
    <property type="entry name" value="ABC_transporter-like_CS"/>
</dbReference>